<dbReference type="InterPro" id="IPR052039">
    <property type="entry name" value="Caspase-related_regulators"/>
</dbReference>
<dbReference type="Pfam" id="PF23724">
    <property type="entry name" value="Dredd_2nd"/>
    <property type="match status" value="1"/>
</dbReference>
<dbReference type="Gene3D" id="3.30.70.1470">
    <property type="entry name" value="Caspase-like"/>
    <property type="match status" value="1"/>
</dbReference>
<dbReference type="SUPFAM" id="SSF52129">
    <property type="entry name" value="Caspase-like"/>
    <property type="match status" value="1"/>
</dbReference>
<dbReference type="Proteomes" id="UP000504629">
    <property type="component" value="Unplaced"/>
</dbReference>
<comment type="similarity">
    <text evidence="1 2">Belongs to the peptidase C14A family.</text>
</comment>
<dbReference type="InterPro" id="IPR015917">
    <property type="entry name" value="Pept_C14A"/>
</dbReference>
<dbReference type="PANTHER" id="PTHR22576:SF41">
    <property type="entry name" value="CASPASE 14, APOPTOSIS-RELATED CYSTEINE PEPTIDASE"/>
    <property type="match status" value="1"/>
</dbReference>
<dbReference type="InterPro" id="IPR029030">
    <property type="entry name" value="Caspase-like_dom_sf"/>
</dbReference>
<feature type="domain" description="Caspase family p10" evidence="3">
    <location>
        <begin position="462"/>
        <end position="542"/>
    </location>
</feature>
<dbReference type="PROSITE" id="PS50208">
    <property type="entry name" value="CASPASE_P20"/>
    <property type="match status" value="1"/>
</dbReference>
<evidence type="ECO:0000259" key="3">
    <source>
        <dbReference type="PROSITE" id="PS50207"/>
    </source>
</evidence>
<name>A0A6J2K930_BOMMA</name>
<evidence type="ECO:0000259" key="4">
    <source>
        <dbReference type="PROSITE" id="PS50208"/>
    </source>
</evidence>
<organism evidence="5 6">
    <name type="scientific">Bombyx mandarina</name>
    <name type="common">Wild silk moth</name>
    <name type="synonym">Wild silkworm</name>
    <dbReference type="NCBI Taxonomy" id="7092"/>
    <lineage>
        <taxon>Eukaryota</taxon>
        <taxon>Metazoa</taxon>
        <taxon>Ecdysozoa</taxon>
        <taxon>Arthropoda</taxon>
        <taxon>Hexapoda</taxon>
        <taxon>Insecta</taxon>
        <taxon>Pterygota</taxon>
        <taxon>Neoptera</taxon>
        <taxon>Endopterygota</taxon>
        <taxon>Lepidoptera</taxon>
        <taxon>Glossata</taxon>
        <taxon>Ditrysia</taxon>
        <taxon>Bombycoidea</taxon>
        <taxon>Bombycidae</taxon>
        <taxon>Bombycinae</taxon>
        <taxon>Bombyx</taxon>
    </lineage>
</organism>
<dbReference type="PRINTS" id="PR00376">
    <property type="entry name" value="IL1BCENZYME"/>
</dbReference>
<gene>
    <name evidence="6" type="primary">LOC114248879</name>
</gene>
<dbReference type="PANTHER" id="PTHR22576">
    <property type="entry name" value="MUCOSA ASSOCIATED LYMPHOID TISSUE LYMPHOMA TRANSLOCATION PROTEIN 1/PARACASPASE"/>
    <property type="match status" value="1"/>
</dbReference>
<dbReference type="SMR" id="A0A6J2K930"/>
<evidence type="ECO:0000313" key="5">
    <source>
        <dbReference type="Proteomes" id="UP000504629"/>
    </source>
</evidence>
<proteinExistence type="inferred from homology"/>
<dbReference type="InterPro" id="IPR011600">
    <property type="entry name" value="Pept_C14_caspase"/>
</dbReference>
<dbReference type="InterPro" id="IPR056260">
    <property type="entry name" value="Dredd_2nd"/>
</dbReference>
<evidence type="ECO:0000256" key="1">
    <source>
        <dbReference type="ARBA" id="ARBA00010134"/>
    </source>
</evidence>
<dbReference type="RefSeq" id="XP_028038108.1">
    <property type="nucleotide sequence ID" value="XM_028182307.1"/>
</dbReference>
<dbReference type="Gene3D" id="3.40.50.1460">
    <property type="match status" value="1"/>
</dbReference>
<dbReference type="GO" id="GO:0004197">
    <property type="term" value="F:cysteine-type endopeptidase activity"/>
    <property type="evidence" value="ECO:0007669"/>
    <property type="project" value="InterPro"/>
</dbReference>
<sequence length="543" mass="63521">MFRPDALDERAALDRQIIHSNLINVDVISQIERELQDEPYDMVSLVFLLYEVPDTALQKLVTHQKIVTEMLGTNLNLLHDWYQHSKSKPTWKHEFLEALLICQLFNIVRRIGFDVQTLRKHYQTDYPGLSMYVDPLRKILYKICEEIDTPNLIKLQKSLLTYDIDVSGHNICEIILLELMSRRFIGIKYYRHDEKYLTEIKIDKFLRIIENFDGLRKLSLDLKFLQNKFANETNPNNSLKCKMDTTSQQNEQPVLVEHTNEGGIFDINNLLDIHEDLEKLQINDGFHFEADKNRHMEEIYEIKNKNRLGLCLIINQENFYPSRQSIELNNQMDPLQTRTGSTKDRIALENTMSLFNFVVNSRSDLGHKEMINFIKDNIKNNIHEDDSMFMLCILSHGVRGHIFAADSVKIKVEDIQKLLDSDEAKKLHCIPKVLIIQACQVIENQNPYLTTDSPLGNIFIKKSDFLVYWATAPEYEAIRHITKGTVFIQNLCKAIRLYGNKKHLSDIFTIVNNTVTNYCMKLNHPQVPIYENSLRRALYLFKP</sequence>
<dbReference type="PROSITE" id="PS50207">
    <property type="entry name" value="CASPASE_P10"/>
    <property type="match status" value="1"/>
</dbReference>
<dbReference type="InterPro" id="IPR056259">
    <property type="entry name" value="Dredd_N"/>
</dbReference>
<dbReference type="OrthoDB" id="6044770at2759"/>
<dbReference type="InterPro" id="IPR001309">
    <property type="entry name" value="Pept_C14_p20"/>
</dbReference>
<reference evidence="6" key="1">
    <citation type="submission" date="2025-08" db="UniProtKB">
        <authorList>
            <consortium name="RefSeq"/>
        </authorList>
    </citation>
    <scope>IDENTIFICATION</scope>
    <source>
        <tissue evidence="6">Silk gland</tissue>
    </source>
</reference>
<dbReference type="Pfam" id="PF00656">
    <property type="entry name" value="Peptidase_C14"/>
    <property type="match status" value="1"/>
</dbReference>
<protein>
    <submittedName>
        <fullName evidence="6">Caspase-8-like</fullName>
    </submittedName>
</protein>
<accession>A0A6J2K930</accession>
<evidence type="ECO:0000256" key="2">
    <source>
        <dbReference type="RuleBase" id="RU003971"/>
    </source>
</evidence>
<keyword evidence="5" id="KW-1185">Reference proteome</keyword>
<dbReference type="GO" id="GO:0006508">
    <property type="term" value="P:proteolysis"/>
    <property type="evidence" value="ECO:0007669"/>
    <property type="project" value="InterPro"/>
</dbReference>
<evidence type="ECO:0000313" key="6">
    <source>
        <dbReference type="RefSeq" id="XP_028038108.1"/>
    </source>
</evidence>
<dbReference type="AlphaFoldDB" id="A0A6J2K930"/>
<dbReference type="InterPro" id="IPR002138">
    <property type="entry name" value="Pept_C14_p10"/>
</dbReference>
<dbReference type="Pfam" id="PF23725">
    <property type="entry name" value="Dredd_N"/>
    <property type="match status" value="1"/>
</dbReference>
<feature type="domain" description="Caspase family p20" evidence="4">
    <location>
        <begin position="307"/>
        <end position="443"/>
    </location>
</feature>
<dbReference type="CTD" id="31011"/>
<dbReference type="GeneID" id="114248879"/>
<dbReference type="SMART" id="SM00115">
    <property type="entry name" value="CASc"/>
    <property type="match status" value="1"/>
</dbReference>
<dbReference type="KEGG" id="bman:114248879"/>